<dbReference type="PROSITE" id="PS51257">
    <property type="entry name" value="PROKAR_LIPOPROTEIN"/>
    <property type="match status" value="1"/>
</dbReference>
<dbReference type="OrthoDB" id="259392at2"/>
<evidence type="ECO:0000256" key="1">
    <source>
        <dbReference type="SAM" id="SignalP"/>
    </source>
</evidence>
<feature type="signal peptide" evidence="1">
    <location>
        <begin position="1"/>
        <end position="27"/>
    </location>
</feature>
<evidence type="ECO:0000313" key="2">
    <source>
        <dbReference type="EMBL" id="QDT00517.1"/>
    </source>
</evidence>
<evidence type="ECO:0000313" key="3">
    <source>
        <dbReference type="Proteomes" id="UP000319852"/>
    </source>
</evidence>
<proteinExistence type="predicted"/>
<dbReference type="AlphaFoldDB" id="A0A517N051"/>
<feature type="chain" id="PRO_5021836408" evidence="1">
    <location>
        <begin position="28"/>
        <end position="219"/>
    </location>
</feature>
<sequence length="219" mass="24111" precursor="true">MTRSNQLPATLLTAMAVLCVASTGCLHQLVATGMYVFQGGNVVDAACTELEGERVVVLVRPPASNEYRHAGAARAIGARVSSLLQMKVDGIDVVSQQEVDNWVDEQDWENFQDLGRAVKASRVVYVEIDSYDLYKGKTLYQGDAEIKVSVYDMKNRGKLLYENPLGQVLFPKNSGIPAADKPVQHFQAQFTEVVSNLIAEHFYNHNPNSTFAMDAVANK</sequence>
<organism evidence="2 3">
    <name type="scientific">Adhaeretor mobilis</name>
    <dbReference type="NCBI Taxonomy" id="1930276"/>
    <lineage>
        <taxon>Bacteria</taxon>
        <taxon>Pseudomonadati</taxon>
        <taxon>Planctomycetota</taxon>
        <taxon>Planctomycetia</taxon>
        <taxon>Pirellulales</taxon>
        <taxon>Lacipirellulaceae</taxon>
        <taxon>Adhaeretor</taxon>
    </lineage>
</organism>
<reference evidence="2 3" key="1">
    <citation type="submission" date="2019-02" db="EMBL/GenBank/DDBJ databases">
        <title>Deep-cultivation of Planctomycetes and their phenomic and genomic characterization uncovers novel biology.</title>
        <authorList>
            <person name="Wiegand S."/>
            <person name="Jogler M."/>
            <person name="Boedeker C."/>
            <person name="Pinto D."/>
            <person name="Vollmers J."/>
            <person name="Rivas-Marin E."/>
            <person name="Kohn T."/>
            <person name="Peeters S.H."/>
            <person name="Heuer A."/>
            <person name="Rast P."/>
            <person name="Oberbeckmann S."/>
            <person name="Bunk B."/>
            <person name="Jeske O."/>
            <person name="Meyerdierks A."/>
            <person name="Storesund J.E."/>
            <person name="Kallscheuer N."/>
            <person name="Luecker S."/>
            <person name="Lage O.M."/>
            <person name="Pohl T."/>
            <person name="Merkel B.J."/>
            <person name="Hornburger P."/>
            <person name="Mueller R.-W."/>
            <person name="Bruemmer F."/>
            <person name="Labrenz M."/>
            <person name="Spormann A.M."/>
            <person name="Op den Camp H."/>
            <person name="Overmann J."/>
            <person name="Amann R."/>
            <person name="Jetten M.S.M."/>
            <person name="Mascher T."/>
            <person name="Medema M.H."/>
            <person name="Devos D.P."/>
            <person name="Kaster A.-K."/>
            <person name="Ovreas L."/>
            <person name="Rohde M."/>
            <person name="Galperin M.Y."/>
            <person name="Jogler C."/>
        </authorList>
    </citation>
    <scope>NUCLEOTIDE SEQUENCE [LARGE SCALE GENOMIC DNA]</scope>
    <source>
        <strain evidence="2 3">HG15A2</strain>
    </source>
</reference>
<dbReference type="RefSeq" id="WP_145062078.1">
    <property type="nucleotide sequence ID" value="NZ_CP036263.1"/>
</dbReference>
<keyword evidence="1" id="KW-0732">Signal</keyword>
<dbReference type="KEGG" id="amob:HG15A2_38550"/>
<keyword evidence="3" id="KW-1185">Reference proteome</keyword>
<dbReference type="EMBL" id="CP036263">
    <property type="protein sequence ID" value="QDT00517.1"/>
    <property type="molecule type" value="Genomic_DNA"/>
</dbReference>
<accession>A0A517N051</accession>
<gene>
    <name evidence="2" type="ORF">HG15A2_38550</name>
</gene>
<name>A0A517N051_9BACT</name>
<dbReference type="Proteomes" id="UP000319852">
    <property type="component" value="Chromosome"/>
</dbReference>
<protein>
    <submittedName>
        <fullName evidence="2">Uncharacterized protein</fullName>
    </submittedName>
</protein>